<keyword evidence="4" id="KW-1185">Reference proteome</keyword>
<evidence type="ECO:0000313" key="4">
    <source>
        <dbReference type="Proteomes" id="UP000663829"/>
    </source>
</evidence>
<dbReference type="PROSITE" id="PS50181">
    <property type="entry name" value="FBOX"/>
    <property type="match status" value="1"/>
</dbReference>
<dbReference type="SMART" id="SM00256">
    <property type="entry name" value="FBOX"/>
    <property type="match status" value="1"/>
</dbReference>
<dbReference type="InterPro" id="IPR036047">
    <property type="entry name" value="F-box-like_dom_sf"/>
</dbReference>
<dbReference type="SUPFAM" id="SSF81383">
    <property type="entry name" value="F-box domain"/>
    <property type="match status" value="1"/>
</dbReference>
<dbReference type="AlphaFoldDB" id="A0A813ZPG0"/>
<dbReference type="Proteomes" id="UP000663829">
    <property type="component" value="Unassembled WGS sequence"/>
</dbReference>
<accession>A0A813ZPG0</accession>
<dbReference type="InterPro" id="IPR001810">
    <property type="entry name" value="F-box_dom"/>
</dbReference>
<protein>
    <recommendedName>
        <fullName evidence="1">F-box domain-containing protein</fullName>
    </recommendedName>
</protein>
<evidence type="ECO:0000259" key="1">
    <source>
        <dbReference type="PROSITE" id="PS50181"/>
    </source>
</evidence>
<reference evidence="2" key="1">
    <citation type="submission" date="2021-02" db="EMBL/GenBank/DDBJ databases">
        <authorList>
            <person name="Nowell W R."/>
        </authorList>
    </citation>
    <scope>NUCLEOTIDE SEQUENCE</scope>
</reference>
<proteinExistence type="predicted"/>
<name>A0A813ZPG0_9BILA</name>
<dbReference type="Proteomes" id="UP000681722">
    <property type="component" value="Unassembled WGS sequence"/>
</dbReference>
<evidence type="ECO:0000313" key="3">
    <source>
        <dbReference type="EMBL" id="CAF3683712.1"/>
    </source>
</evidence>
<sequence>MININQLKINDNWLNLPDHLWYKINDFLNVNDILRLSRTCKKLYTLINSYDFWTHLILSHFGQKLWHRYIIDVFNVSNKTINNSNKLLLEEYENIPEEFLSNGIQITWENHDSNDDSKEFKIALIRSYNYLNMDKNLSMTMNIDDFRKKIYYYGFNNKLLDLYRSNILLSKLIYFYLIDQKRISFINENFVQFDNNHSYIKQNDLTSLNGEVIYIKEIIHWQYGLKINMKFTNILPGIYQIIWRMKLQQPFLIGCTEFLAVPDYGLMVNCKWSQDTFMKMYHYFKCNENNFWFYECMGELIVFEISNVYVSIRNFSDSSGKSGVFLDYVELKLIS</sequence>
<comment type="caution">
    <text evidence="2">The sequence shown here is derived from an EMBL/GenBank/DDBJ whole genome shotgun (WGS) entry which is preliminary data.</text>
</comment>
<feature type="domain" description="F-box" evidence="1">
    <location>
        <begin position="10"/>
        <end position="56"/>
    </location>
</feature>
<dbReference type="EMBL" id="CAJNOQ010001529">
    <property type="protein sequence ID" value="CAF0901277.1"/>
    <property type="molecule type" value="Genomic_DNA"/>
</dbReference>
<dbReference type="Pfam" id="PF00646">
    <property type="entry name" value="F-box"/>
    <property type="match status" value="1"/>
</dbReference>
<organism evidence="2 4">
    <name type="scientific">Didymodactylos carnosus</name>
    <dbReference type="NCBI Taxonomy" id="1234261"/>
    <lineage>
        <taxon>Eukaryota</taxon>
        <taxon>Metazoa</taxon>
        <taxon>Spiralia</taxon>
        <taxon>Gnathifera</taxon>
        <taxon>Rotifera</taxon>
        <taxon>Eurotatoria</taxon>
        <taxon>Bdelloidea</taxon>
        <taxon>Philodinida</taxon>
        <taxon>Philodinidae</taxon>
        <taxon>Didymodactylos</taxon>
    </lineage>
</organism>
<dbReference type="Gene3D" id="1.20.1280.50">
    <property type="match status" value="1"/>
</dbReference>
<dbReference type="OrthoDB" id="9970274at2759"/>
<gene>
    <name evidence="2" type="ORF">GPM918_LOCUS8650</name>
    <name evidence="3" type="ORF">SRO942_LOCUS8650</name>
</gene>
<dbReference type="EMBL" id="CAJOBC010001529">
    <property type="protein sequence ID" value="CAF3683712.1"/>
    <property type="molecule type" value="Genomic_DNA"/>
</dbReference>
<evidence type="ECO:0000313" key="2">
    <source>
        <dbReference type="EMBL" id="CAF0901277.1"/>
    </source>
</evidence>